<dbReference type="PANTHER" id="PTHR36886:SF8">
    <property type="entry name" value="ZINC FINGER CCCH DOMAIN-CONTAINING PROTEIN 38"/>
    <property type="match status" value="1"/>
</dbReference>
<dbReference type="Gene3D" id="4.10.1000.10">
    <property type="entry name" value="Zinc finger, CCCH-type"/>
    <property type="match status" value="1"/>
</dbReference>
<comment type="caution">
    <text evidence="7">The sequence shown here is derived from an EMBL/GenBank/DDBJ whole genome shotgun (WGS) entry which is preliminary data.</text>
</comment>
<feature type="compositionally biased region" description="Basic and acidic residues" evidence="5">
    <location>
        <begin position="703"/>
        <end position="723"/>
    </location>
</feature>
<evidence type="ECO:0000256" key="5">
    <source>
        <dbReference type="SAM" id="MobiDB-lite"/>
    </source>
</evidence>
<gene>
    <name evidence="7" type="ORF">Gohar_008838</name>
</gene>
<feature type="region of interest" description="Disordered" evidence="5">
    <location>
        <begin position="99"/>
        <end position="162"/>
    </location>
</feature>
<dbReference type="PANTHER" id="PTHR36886">
    <property type="entry name" value="PROTEIN FRIGIDA-ESSENTIAL 1"/>
    <property type="match status" value="1"/>
</dbReference>
<dbReference type="Pfam" id="PF00642">
    <property type="entry name" value="zf-CCCH"/>
    <property type="match status" value="2"/>
</dbReference>
<protein>
    <recommendedName>
        <fullName evidence="6">C3H1-type domain-containing protein</fullName>
    </recommendedName>
</protein>
<feature type="compositionally biased region" description="Basic and acidic residues" evidence="5">
    <location>
        <begin position="652"/>
        <end position="662"/>
    </location>
</feature>
<dbReference type="PROSITE" id="PS50103">
    <property type="entry name" value="ZF_C3H1"/>
    <property type="match status" value="3"/>
</dbReference>
<dbReference type="Pfam" id="PF23030">
    <property type="entry name" value="SCAF11-like_C"/>
    <property type="match status" value="1"/>
</dbReference>
<feature type="region of interest" description="Disordered" evidence="5">
    <location>
        <begin position="257"/>
        <end position="288"/>
    </location>
</feature>
<dbReference type="InterPro" id="IPR057031">
    <property type="entry name" value="SFR19-like_C"/>
</dbReference>
<feature type="zinc finger region" description="C3H1-type" evidence="4">
    <location>
        <begin position="226"/>
        <end position="253"/>
    </location>
</feature>
<feature type="domain" description="C3H1-type" evidence="6">
    <location>
        <begin position="226"/>
        <end position="253"/>
    </location>
</feature>
<reference evidence="7 8" key="1">
    <citation type="journal article" date="2019" name="Genome Biol. Evol.">
        <title>Insights into the evolution of the New World diploid cottons (Gossypium, subgenus Houzingenia) based on genome sequencing.</title>
        <authorList>
            <person name="Grover C.E."/>
            <person name="Arick M.A. 2nd"/>
            <person name="Thrash A."/>
            <person name="Conover J.L."/>
            <person name="Sanders W.S."/>
            <person name="Peterson D.G."/>
            <person name="Frelichowski J.E."/>
            <person name="Scheffler J.A."/>
            <person name="Scheffler B.E."/>
            <person name="Wendel J.F."/>
        </authorList>
    </citation>
    <scope>NUCLEOTIDE SEQUENCE [LARGE SCALE GENOMIC DNA]</scope>
    <source>
        <strain evidence="7">0</strain>
        <tissue evidence="7">Leaf</tissue>
    </source>
</reference>
<evidence type="ECO:0000259" key="6">
    <source>
        <dbReference type="PROSITE" id="PS50103"/>
    </source>
</evidence>
<feature type="region of interest" description="Disordered" evidence="5">
    <location>
        <begin position="742"/>
        <end position="769"/>
    </location>
</feature>
<feature type="zinc finger region" description="C3H1-type" evidence="4">
    <location>
        <begin position="290"/>
        <end position="317"/>
    </location>
</feature>
<evidence type="ECO:0000256" key="4">
    <source>
        <dbReference type="PROSITE-ProRule" id="PRU00723"/>
    </source>
</evidence>
<name>A0A7J9GN64_9ROSI</name>
<dbReference type="InterPro" id="IPR000571">
    <property type="entry name" value="Znf_CCCH"/>
</dbReference>
<sequence length="866" mass="96997">MLRTIVEMSKSRKRSSKWDLKEERQYSLENVQDSAWFANACDRESEHGSFSPEFGRNGNKWSAIKSKHGLPSKEYLHGSKCGENNSDCATNWKTTTPCDGDETYSMKKSPTLNDRRQQNCHHSLKSDWSRSQRSRSRSQSRSRSRSPVHGIGRQPGFLEMTRNGSGVSTQICKKFMAGRCRRGSLCHFLHQDIQSHEDGWDNRQKRASVSKYITCNEDKYYLIESGRSIDCCTDYRKGNCRRGASCRSAHDGVSDGFSKGSINEISRERENNKRNKLTSPEQDVEREARKSSSIPCKYFSTGNCHNGNYCRFSHPASTECDRGQWSRSSVSSDMLLDGAELTDIDASFNVDKYGNASNGSDADVSNESEIPWTGPKWSAADASIDLHNSWVGSKQSDISVYLGASKLNKDTNEFSNCNMDERWQHGYDACRKNSESNVHCKRIDIDKEDLKKIENVGVNTGVSKPKGAEESIVAMEMSPMWNRRIHSSVDKEKSHSSEPTPVGTSVRVHGKNIIEKASGHAHDEHAASQLMSTEESNFHLDHMIRGSSCAVLRSFDHPGPSSSSLTYSNLNTVRQSELSFPSNEVNVKVPQNNLLLQEEKPSNKLNIGDTNILHGNYGFPSTQNMVTFANSRGPVESGQEIIFPEQYNPRYDSSDPAKKQDTNTEPLGFSVHPVSQESTADGKLELLAKNFLPSSLVGGRNGSDYHNDHSSKRESDFDSHKPNQLEPIASFELTKENGGIVQTKKAEAENKNGLSENTDADDRTEEGKKSKDVKGVRAFKFALVEFVKDLLKPTWKEGQIGKEAYKSIVRKVVDKVTATMQGTNIPHTPEKIDQYLSFSKPKLSKLVHLQLIERCPMTVFMVVADR</sequence>
<proteinExistence type="predicted"/>
<dbReference type="SMART" id="SM00356">
    <property type="entry name" value="ZnF_C3H1"/>
    <property type="match status" value="3"/>
</dbReference>
<dbReference type="OrthoDB" id="411372at2759"/>
<keyword evidence="3 4" id="KW-0862">Zinc</keyword>
<evidence type="ECO:0000313" key="7">
    <source>
        <dbReference type="EMBL" id="MBA0798225.1"/>
    </source>
</evidence>
<feature type="region of interest" description="Disordered" evidence="5">
    <location>
        <begin position="647"/>
        <end position="676"/>
    </location>
</feature>
<dbReference type="GO" id="GO:0008270">
    <property type="term" value="F:zinc ion binding"/>
    <property type="evidence" value="ECO:0007669"/>
    <property type="project" value="UniProtKB-KW"/>
</dbReference>
<dbReference type="InterPro" id="IPR036855">
    <property type="entry name" value="Znf_CCCH_sf"/>
</dbReference>
<keyword evidence="8" id="KW-1185">Reference proteome</keyword>
<feature type="domain" description="C3H1-type" evidence="6">
    <location>
        <begin position="166"/>
        <end position="193"/>
    </location>
</feature>
<dbReference type="AlphaFoldDB" id="A0A7J9GN64"/>
<dbReference type="Gene3D" id="3.30.1370.210">
    <property type="match status" value="1"/>
</dbReference>
<feature type="region of interest" description="Disordered" evidence="5">
    <location>
        <begin position="697"/>
        <end position="723"/>
    </location>
</feature>
<feature type="zinc finger region" description="C3H1-type" evidence="4">
    <location>
        <begin position="166"/>
        <end position="193"/>
    </location>
</feature>
<feature type="compositionally biased region" description="Basic residues" evidence="5">
    <location>
        <begin position="132"/>
        <end position="146"/>
    </location>
</feature>
<evidence type="ECO:0000256" key="1">
    <source>
        <dbReference type="ARBA" id="ARBA00022723"/>
    </source>
</evidence>
<organism evidence="7 8">
    <name type="scientific">Gossypium harknessii</name>
    <dbReference type="NCBI Taxonomy" id="34285"/>
    <lineage>
        <taxon>Eukaryota</taxon>
        <taxon>Viridiplantae</taxon>
        <taxon>Streptophyta</taxon>
        <taxon>Embryophyta</taxon>
        <taxon>Tracheophyta</taxon>
        <taxon>Spermatophyta</taxon>
        <taxon>Magnoliopsida</taxon>
        <taxon>eudicotyledons</taxon>
        <taxon>Gunneridae</taxon>
        <taxon>Pentapetalae</taxon>
        <taxon>rosids</taxon>
        <taxon>malvids</taxon>
        <taxon>Malvales</taxon>
        <taxon>Malvaceae</taxon>
        <taxon>Malvoideae</taxon>
        <taxon>Gossypium</taxon>
    </lineage>
</organism>
<dbReference type="SUPFAM" id="SSF90229">
    <property type="entry name" value="CCCH zinc finger"/>
    <property type="match status" value="1"/>
</dbReference>
<dbReference type="EMBL" id="JABFAD010000005">
    <property type="protein sequence ID" value="MBA0798225.1"/>
    <property type="molecule type" value="Genomic_DNA"/>
</dbReference>
<evidence type="ECO:0000313" key="8">
    <source>
        <dbReference type="Proteomes" id="UP000593560"/>
    </source>
</evidence>
<feature type="domain" description="C3H1-type" evidence="6">
    <location>
        <begin position="290"/>
        <end position="317"/>
    </location>
</feature>
<keyword evidence="2 4" id="KW-0863">Zinc-finger</keyword>
<evidence type="ECO:0000256" key="3">
    <source>
        <dbReference type="ARBA" id="ARBA00022833"/>
    </source>
</evidence>
<accession>A0A7J9GN64</accession>
<dbReference type="Proteomes" id="UP000593560">
    <property type="component" value="Unassembled WGS sequence"/>
</dbReference>
<keyword evidence="1 4" id="KW-0479">Metal-binding</keyword>
<dbReference type="InterPro" id="IPR052650">
    <property type="entry name" value="Zinc_finger_CCCH"/>
</dbReference>
<evidence type="ECO:0000256" key="2">
    <source>
        <dbReference type="ARBA" id="ARBA00022771"/>
    </source>
</evidence>